<evidence type="ECO:0000313" key="11">
    <source>
        <dbReference type="EMBL" id="ODN30002.1"/>
    </source>
</evidence>
<dbReference type="RefSeq" id="WP_069293546.1">
    <property type="nucleotide sequence ID" value="NZ_CP140110.1"/>
</dbReference>
<dbReference type="PANTHER" id="PTHR43090">
    <property type="entry name" value="1-(5-PHOSPHORIBOSYL)-5-[(5-PHOSPHORIBOSYLAMINO)METHYLIDENEAMINO] IMIDAZOLE-4-CARBOXAMIDE ISOMERASE"/>
    <property type="match status" value="1"/>
</dbReference>
<evidence type="ECO:0000256" key="9">
    <source>
        <dbReference type="HAMAP-Rule" id="MF_01014"/>
    </source>
</evidence>
<dbReference type="OrthoDB" id="9807749at2"/>
<dbReference type="GO" id="GO:0000105">
    <property type="term" value="P:L-histidine biosynthetic process"/>
    <property type="evidence" value="ECO:0007669"/>
    <property type="project" value="UniProtKB-UniRule"/>
</dbReference>
<keyword evidence="12" id="KW-1185">Reference proteome</keyword>
<evidence type="ECO:0000256" key="5">
    <source>
        <dbReference type="ARBA" id="ARBA00022490"/>
    </source>
</evidence>
<proteinExistence type="inferred from homology"/>
<evidence type="ECO:0000256" key="3">
    <source>
        <dbReference type="ARBA" id="ARBA00005133"/>
    </source>
</evidence>
<feature type="active site" description="Proton acceptor" evidence="9">
    <location>
        <position position="8"/>
    </location>
</feature>
<dbReference type="InterPro" id="IPR044524">
    <property type="entry name" value="Isoase_HisA-like"/>
</dbReference>
<keyword evidence="7 9" id="KW-0368">Histidine biosynthesis</keyword>
<dbReference type="CDD" id="cd04732">
    <property type="entry name" value="HisA"/>
    <property type="match status" value="1"/>
</dbReference>
<keyword evidence="5 9" id="KW-0963">Cytoplasm</keyword>
<dbReference type="STRING" id="1008305.A4H02_07425"/>
<gene>
    <name evidence="9" type="primary">hisA</name>
    <name evidence="11" type="ORF">A4H02_07425</name>
</gene>
<comment type="caution">
    <text evidence="11">The sequence shown here is derived from an EMBL/GenBank/DDBJ whole genome shotgun (WGS) entry which is preliminary data.</text>
</comment>
<accession>A0A1E3G1A5</accession>
<evidence type="ECO:0000256" key="8">
    <source>
        <dbReference type="ARBA" id="ARBA00023235"/>
    </source>
</evidence>
<dbReference type="Proteomes" id="UP000094570">
    <property type="component" value="Unassembled WGS sequence"/>
</dbReference>
<dbReference type="Pfam" id="PF00977">
    <property type="entry name" value="His_biosynth"/>
    <property type="match status" value="1"/>
</dbReference>
<keyword evidence="6 9" id="KW-0028">Amino-acid biosynthesis</keyword>
<dbReference type="GO" id="GO:0005737">
    <property type="term" value="C:cytoplasm"/>
    <property type="evidence" value="ECO:0007669"/>
    <property type="project" value="UniProtKB-SubCell"/>
</dbReference>
<dbReference type="Gene3D" id="3.20.20.70">
    <property type="entry name" value="Aldolase class I"/>
    <property type="match status" value="1"/>
</dbReference>
<comment type="pathway">
    <text evidence="3 9">Amino-acid biosynthesis; L-histidine biosynthesis; L-histidine from 5-phospho-alpha-D-ribose 1-diphosphate: step 4/9.</text>
</comment>
<reference evidence="12" key="1">
    <citation type="submission" date="2016-04" db="EMBL/GenBank/DDBJ databases">
        <title>The genome sequence project of a novel Fervidobacterium isolate from a hot spring in Thailand.</title>
        <authorList>
            <person name="Gonzalez J.M."/>
            <person name="Cuecas A."/>
            <person name="Kanoksilapatham W."/>
        </authorList>
    </citation>
    <scope>NUCLEOTIDE SEQUENCE [LARGE SCALE GENOMIC DNA]</scope>
    <source>
        <strain evidence="12">FC2004</strain>
    </source>
</reference>
<dbReference type="HAMAP" id="MF_01014">
    <property type="entry name" value="HisA"/>
    <property type="match status" value="1"/>
</dbReference>
<dbReference type="SUPFAM" id="SSF51366">
    <property type="entry name" value="Ribulose-phoshate binding barrel"/>
    <property type="match status" value="1"/>
</dbReference>
<name>A0A1E3G1A5_9BACT</name>
<sequence>MLVIPAIDLYNGNIVRMVNGKKEQVITYGAGIGSVLKKIREFLDAGIPLIHIIDLSKTIDNSHENYNVFREISRNGVSQYVQIGGGIRSYEYSMELLELGFKRQIITSMVLKNPESVAKVIENGVEVVFSLDTDSSGTVRTHGWNEGQKFDLASLFNILKNIGIKEIIHTDTDADGTLSGRDLTFTEQLAKHFDLEIIVAGGISSIQDIENVKNLSERLANVKGVIVGRAYYEGKVSLKEMCGYAC</sequence>
<organism evidence="11 12">
    <name type="scientific">Fervidobacterium thailandense</name>
    <dbReference type="NCBI Taxonomy" id="1008305"/>
    <lineage>
        <taxon>Bacteria</taxon>
        <taxon>Thermotogati</taxon>
        <taxon>Thermotogota</taxon>
        <taxon>Thermotogae</taxon>
        <taxon>Thermotogales</taxon>
        <taxon>Fervidobacteriaceae</taxon>
        <taxon>Fervidobacterium</taxon>
    </lineage>
</organism>
<evidence type="ECO:0000313" key="12">
    <source>
        <dbReference type="Proteomes" id="UP000094570"/>
    </source>
</evidence>
<protein>
    <recommendedName>
        <fullName evidence="9">1-(5-phosphoribosyl)-5-[(5-phosphoribosylamino)methylideneamino] imidazole-4-carboxamide isomerase</fullName>
        <ecNumber evidence="9">5.3.1.16</ecNumber>
    </recommendedName>
    <alternativeName>
        <fullName evidence="9">Phosphoribosylformimino-5-aminoimidazole carboxamide ribotide isomerase</fullName>
    </alternativeName>
</protein>
<dbReference type="InterPro" id="IPR013785">
    <property type="entry name" value="Aldolase_TIM"/>
</dbReference>
<evidence type="ECO:0000256" key="7">
    <source>
        <dbReference type="ARBA" id="ARBA00023102"/>
    </source>
</evidence>
<evidence type="ECO:0000256" key="10">
    <source>
        <dbReference type="RuleBase" id="RU003657"/>
    </source>
</evidence>
<dbReference type="GO" id="GO:0003949">
    <property type="term" value="F:1-(5-phosphoribosyl)-5-[(5-phosphoribosylamino)methylideneamino]imidazole-4-carboxamide isomerase activity"/>
    <property type="evidence" value="ECO:0007669"/>
    <property type="project" value="UniProtKB-UniRule"/>
</dbReference>
<dbReference type="EC" id="5.3.1.16" evidence="9"/>
<dbReference type="InterPro" id="IPR023016">
    <property type="entry name" value="HisA/PriA"/>
</dbReference>
<comment type="catalytic activity">
    <reaction evidence="1 9">
        <text>1-(5-phospho-beta-D-ribosyl)-5-[(5-phospho-beta-D-ribosylamino)methylideneamino]imidazole-4-carboxamide = 5-[(5-phospho-1-deoxy-D-ribulos-1-ylimino)methylamino]-1-(5-phospho-beta-D-ribosyl)imidazole-4-carboxamide</text>
        <dbReference type="Rhea" id="RHEA:15469"/>
        <dbReference type="ChEBI" id="CHEBI:58435"/>
        <dbReference type="ChEBI" id="CHEBI:58525"/>
        <dbReference type="EC" id="5.3.1.16"/>
    </reaction>
</comment>
<dbReference type="UniPathway" id="UPA00031">
    <property type="reaction ID" value="UER00009"/>
</dbReference>
<keyword evidence="8 9" id="KW-0413">Isomerase</keyword>
<comment type="subcellular location">
    <subcellularLocation>
        <location evidence="2 9">Cytoplasm</location>
    </subcellularLocation>
</comment>
<evidence type="ECO:0000256" key="2">
    <source>
        <dbReference type="ARBA" id="ARBA00004496"/>
    </source>
</evidence>
<dbReference type="PANTHER" id="PTHR43090:SF2">
    <property type="entry name" value="1-(5-PHOSPHORIBOSYL)-5-[(5-PHOSPHORIBOSYLAMINO)METHYLIDENEAMINO] IMIDAZOLE-4-CARBOXAMIDE ISOMERASE"/>
    <property type="match status" value="1"/>
</dbReference>
<evidence type="ECO:0000256" key="6">
    <source>
        <dbReference type="ARBA" id="ARBA00022605"/>
    </source>
</evidence>
<evidence type="ECO:0000256" key="1">
    <source>
        <dbReference type="ARBA" id="ARBA00000901"/>
    </source>
</evidence>
<evidence type="ECO:0000256" key="4">
    <source>
        <dbReference type="ARBA" id="ARBA00009667"/>
    </source>
</evidence>
<feature type="active site" description="Proton donor" evidence="9">
    <location>
        <position position="132"/>
    </location>
</feature>
<dbReference type="InterPro" id="IPR011060">
    <property type="entry name" value="RibuloseP-bd_barrel"/>
</dbReference>
<dbReference type="EMBL" id="LWAF01000012">
    <property type="protein sequence ID" value="ODN30002.1"/>
    <property type="molecule type" value="Genomic_DNA"/>
</dbReference>
<dbReference type="InterPro" id="IPR006062">
    <property type="entry name" value="His_biosynth"/>
</dbReference>
<dbReference type="AlphaFoldDB" id="A0A1E3G1A5"/>
<comment type="similarity">
    <text evidence="4 9 10">Belongs to the HisA/HisF family.</text>
</comment>
<dbReference type="GO" id="GO:0000162">
    <property type="term" value="P:L-tryptophan biosynthetic process"/>
    <property type="evidence" value="ECO:0007669"/>
    <property type="project" value="TreeGrafter"/>
</dbReference>